<dbReference type="InterPro" id="IPR004045">
    <property type="entry name" value="Glutathione_S-Trfase_N"/>
</dbReference>
<organism evidence="10">
    <name type="scientific">Ixodes ricinus</name>
    <name type="common">Common tick</name>
    <name type="synonym">Acarus ricinus</name>
    <dbReference type="NCBI Taxonomy" id="34613"/>
    <lineage>
        <taxon>Eukaryota</taxon>
        <taxon>Metazoa</taxon>
        <taxon>Ecdysozoa</taxon>
        <taxon>Arthropoda</taxon>
        <taxon>Chelicerata</taxon>
        <taxon>Arachnida</taxon>
        <taxon>Acari</taxon>
        <taxon>Parasitiformes</taxon>
        <taxon>Ixodida</taxon>
        <taxon>Ixodoidea</taxon>
        <taxon>Ixodidae</taxon>
        <taxon>Ixodinae</taxon>
        <taxon>Ixodes</taxon>
    </lineage>
</organism>
<proteinExistence type="evidence at transcript level"/>
<dbReference type="CDD" id="cd03044">
    <property type="entry name" value="GST_N_EF1Bgamma"/>
    <property type="match status" value="1"/>
</dbReference>
<reference evidence="10" key="1">
    <citation type="submission" date="2016-02" db="EMBL/GenBank/DDBJ databases">
        <title>RNAseq analyses of the midgut from blood- or serum-fed Ixodes ricinus ticks.</title>
        <authorList>
            <person name="Perner J."/>
            <person name="Provaznik J."/>
            <person name="Schrenkova J."/>
            <person name="Urbanova V."/>
            <person name="Ribeiro J.M."/>
            <person name="Kopacek P."/>
        </authorList>
    </citation>
    <scope>NUCLEOTIDE SEQUENCE</scope>
    <source>
        <tissue evidence="10">Gut</tissue>
    </source>
</reference>
<dbReference type="Pfam" id="PF00647">
    <property type="entry name" value="EF1G"/>
    <property type="match status" value="1"/>
</dbReference>
<keyword evidence="2 5" id="KW-0251">Elongation factor</keyword>
<dbReference type="AlphaFoldDB" id="A0A131XYJ4"/>
<dbReference type="PANTHER" id="PTHR43986">
    <property type="entry name" value="ELONGATION FACTOR 1-GAMMA"/>
    <property type="match status" value="1"/>
</dbReference>
<dbReference type="FunFam" id="1.20.1050.10:FF:000006">
    <property type="entry name" value="Elongation factor 1 gamma"/>
    <property type="match status" value="1"/>
</dbReference>
<dbReference type="FunFam" id="3.40.30.10:FF:000233">
    <property type="entry name" value="Elongation factor 1-gamma"/>
    <property type="match status" value="1"/>
</dbReference>
<dbReference type="PROSITE" id="PS50040">
    <property type="entry name" value="EF1G_C"/>
    <property type="match status" value="1"/>
</dbReference>
<evidence type="ECO:0000313" key="10">
    <source>
        <dbReference type="EMBL" id="JAP71180.1"/>
    </source>
</evidence>
<feature type="domain" description="EF-1-gamma C-terminal" evidence="7">
    <location>
        <begin position="274"/>
        <end position="432"/>
    </location>
</feature>
<dbReference type="GO" id="GO:0003746">
    <property type="term" value="F:translation elongation factor activity"/>
    <property type="evidence" value="ECO:0007669"/>
    <property type="project" value="UniProtKB-UniRule"/>
</dbReference>
<dbReference type="CDD" id="cd03181">
    <property type="entry name" value="GST_C_EF1Bgamma_like"/>
    <property type="match status" value="1"/>
</dbReference>
<evidence type="ECO:0000256" key="4">
    <source>
        <dbReference type="ARBA" id="ARBA00030426"/>
    </source>
</evidence>
<dbReference type="PANTHER" id="PTHR43986:SF1">
    <property type="entry name" value="ELONGATION FACTOR 1-GAMMA"/>
    <property type="match status" value="1"/>
</dbReference>
<name>A0A131XYJ4_IXORI</name>
<dbReference type="Gene3D" id="1.20.1050.10">
    <property type="match status" value="1"/>
</dbReference>
<dbReference type="PROSITE" id="PS50405">
    <property type="entry name" value="GST_CTER"/>
    <property type="match status" value="1"/>
</dbReference>
<dbReference type="InterPro" id="IPR010987">
    <property type="entry name" value="Glutathione-S-Trfase_C-like"/>
</dbReference>
<dbReference type="InterPro" id="IPR036249">
    <property type="entry name" value="Thioredoxin-like_sf"/>
</dbReference>
<dbReference type="SUPFAM" id="SSF52833">
    <property type="entry name" value="Thioredoxin-like"/>
    <property type="match status" value="1"/>
</dbReference>
<evidence type="ECO:0000259" key="7">
    <source>
        <dbReference type="PROSITE" id="PS50040"/>
    </source>
</evidence>
<evidence type="ECO:0000256" key="3">
    <source>
        <dbReference type="ARBA" id="ARBA00022917"/>
    </source>
</evidence>
<protein>
    <recommendedName>
        <fullName evidence="1">Elongation factor 1-gamma</fullName>
    </recommendedName>
    <alternativeName>
        <fullName evidence="4">eEF-1B gamma</fullName>
    </alternativeName>
</protein>
<dbReference type="InterPro" id="IPR001662">
    <property type="entry name" value="EF1B_G_C"/>
</dbReference>
<dbReference type="SUPFAM" id="SSF89942">
    <property type="entry name" value="eEF1-gamma domain"/>
    <property type="match status" value="1"/>
</dbReference>
<evidence type="ECO:0000256" key="6">
    <source>
        <dbReference type="SAM" id="MobiDB-lite"/>
    </source>
</evidence>
<dbReference type="InterPro" id="IPR036433">
    <property type="entry name" value="EF1B_G_C_sf"/>
</dbReference>
<accession>A0A131XYJ4</accession>
<evidence type="ECO:0000256" key="5">
    <source>
        <dbReference type="PROSITE-ProRule" id="PRU00519"/>
    </source>
</evidence>
<feature type="compositionally biased region" description="Basic and acidic residues" evidence="6">
    <location>
        <begin position="233"/>
        <end position="258"/>
    </location>
</feature>
<feature type="domain" description="GST C-terminal" evidence="9">
    <location>
        <begin position="91"/>
        <end position="219"/>
    </location>
</feature>
<dbReference type="Pfam" id="PF00043">
    <property type="entry name" value="GST_C"/>
    <property type="match status" value="1"/>
</dbReference>
<feature type="region of interest" description="Disordered" evidence="6">
    <location>
        <begin position="233"/>
        <end position="282"/>
    </location>
</feature>
<dbReference type="SUPFAM" id="SSF47616">
    <property type="entry name" value="GST C-terminal domain-like"/>
    <property type="match status" value="1"/>
</dbReference>
<dbReference type="EMBL" id="GEFM01004616">
    <property type="protein sequence ID" value="JAP71180.1"/>
    <property type="molecule type" value="mRNA"/>
</dbReference>
<feature type="domain" description="GST N-terminal" evidence="8">
    <location>
        <begin position="2"/>
        <end position="90"/>
    </location>
</feature>
<dbReference type="InterPro" id="IPR050802">
    <property type="entry name" value="EF-GSTs"/>
</dbReference>
<evidence type="ECO:0000256" key="1">
    <source>
        <dbReference type="ARBA" id="ARBA00022218"/>
    </source>
</evidence>
<keyword evidence="3 5" id="KW-0648">Protein biosynthesis</keyword>
<evidence type="ECO:0000259" key="8">
    <source>
        <dbReference type="PROSITE" id="PS50404"/>
    </source>
</evidence>
<dbReference type="PROSITE" id="PS50404">
    <property type="entry name" value="GST_NTER"/>
    <property type="match status" value="1"/>
</dbReference>
<dbReference type="GO" id="GO:0005634">
    <property type="term" value="C:nucleus"/>
    <property type="evidence" value="ECO:0007669"/>
    <property type="project" value="TreeGrafter"/>
</dbReference>
<sequence>MAAGTLYTWRDNFRAHKILIAAEYSKFKLEVCDDAPGFVFGATNQSAAFLKKFPLGKVPAFETCDGSTTHTITESNAIAFYVANSQLRGGSPIEQAQVIQFLSFADSEILPPACTWVFPCLGAMQFNKQANERAKEDVKKILTYLNGHLLTRTYLVGERVTLADIAVFTALLPLYKLVLEPSFRAPYVNLNRWFDTLAHQPEFNKVLGDVKLCEKMAQFDANLYAQVQGKTKEGAGAKKADKEPKKEAAKPKKPAKEAEPEDDDLEPAVAEPPKKDPFEAFPKGTFNMDDFKRCYSNESETVSVPYFWEKFDKENYTIWYCEYKYPDELTQVFMSCNLISGMFQRLDKMRKHAFASMILFGEDNNSSISGIWVWRGHELAFTLSEDWQIDYESYEWKKLDPNAPETKTLVDEYFKWDGNFGGKKFNQGKIFK</sequence>
<evidence type="ECO:0000259" key="9">
    <source>
        <dbReference type="PROSITE" id="PS50405"/>
    </source>
</evidence>
<dbReference type="InterPro" id="IPR004046">
    <property type="entry name" value="GST_C"/>
</dbReference>
<dbReference type="Gene3D" id="3.40.30.10">
    <property type="entry name" value="Glutaredoxin"/>
    <property type="match status" value="1"/>
</dbReference>
<dbReference type="SMART" id="SM01183">
    <property type="entry name" value="EF1G"/>
    <property type="match status" value="1"/>
</dbReference>
<dbReference type="FunFam" id="3.30.70.1010:FF:000001">
    <property type="entry name" value="Elongation factor 1-gamma 1"/>
    <property type="match status" value="1"/>
</dbReference>
<dbReference type="InterPro" id="IPR040079">
    <property type="entry name" value="Glutathione_S-Trfase"/>
</dbReference>
<dbReference type="SFLD" id="SFLDS00019">
    <property type="entry name" value="Glutathione_Transferase_(cytos"/>
    <property type="match status" value="1"/>
</dbReference>
<dbReference type="Gene3D" id="3.30.70.1010">
    <property type="entry name" value="Translation elongation factor EF1B, gamma chain, conserved domain"/>
    <property type="match status" value="1"/>
</dbReference>
<dbReference type="Pfam" id="PF02798">
    <property type="entry name" value="GST_N"/>
    <property type="match status" value="1"/>
</dbReference>
<evidence type="ECO:0000256" key="2">
    <source>
        <dbReference type="ARBA" id="ARBA00022768"/>
    </source>
</evidence>
<dbReference type="InterPro" id="IPR036282">
    <property type="entry name" value="Glutathione-S-Trfase_C_sf"/>
</dbReference>
<dbReference type="SFLD" id="SFLDG00358">
    <property type="entry name" value="Main_(cytGST)"/>
    <property type="match status" value="1"/>
</dbReference>
<dbReference type="GO" id="GO:0005737">
    <property type="term" value="C:cytoplasm"/>
    <property type="evidence" value="ECO:0007669"/>
    <property type="project" value="TreeGrafter"/>
</dbReference>